<evidence type="ECO:0000259" key="3">
    <source>
        <dbReference type="PROSITE" id="PS50041"/>
    </source>
</evidence>
<keyword evidence="2" id="KW-0472">Membrane</keyword>
<dbReference type="AlphaFoldDB" id="A0A3B4XXD9"/>
<accession>A0A3B4XXD9</accession>
<organism evidence="4 5">
    <name type="scientific">Seriola lalandi dorsalis</name>
    <dbReference type="NCBI Taxonomy" id="1841481"/>
    <lineage>
        <taxon>Eukaryota</taxon>
        <taxon>Metazoa</taxon>
        <taxon>Chordata</taxon>
        <taxon>Craniata</taxon>
        <taxon>Vertebrata</taxon>
        <taxon>Euteleostomi</taxon>
        <taxon>Actinopterygii</taxon>
        <taxon>Neopterygii</taxon>
        <taxon>Teleostei</taxon>
        <taxon>Neoteleostei</taxon>
        <taxon>Acanthomorphata</taxon>
        <taxon>Carangaria</taxon>
        <taxon>Carangiformes</taxon>
        <taxon>Carangidae</taxon>
        <taxon>Seriola</taxon>
    </lineage>
</organism>
<evidence type="ECO:0000313" key="4">
    <source>
        <dbReference type="Ensembl" id="ENSSLDP00000020346.1"/>
    </source>
</evidence>
<dbReference type="SUPFAM" id="SSF56436">
    <property type="entry name" value="C-type lectin-like"/>
    <property type="match status" value="1"/>
</dbReference>
<dbReference type="Gene3D" id="3.10.100.10">
    <property type="entry name" value="Mannose-Binding Protein A, subunit A"/>
    <property type="match status" value="1"/>
</dbReference>
<evidence type="ECO:0000256" key="1">
    <source>
        <dbReference type="ARBA" id="ARBA00023157"/>
    </source>
</evidence>
<dbReference type="InterPro" id="IPR018378">
    <property type="entry name" value="C-type_lectin_CS"/>
</dbReference>
<dbReference type="Pfam" id="PF00059">
    <property type="entry name" value="Lectin_C"/>
    <property type="match status" value="1"/>
</dbReference>
<keyword evidence="5" id="KW-1185">Reference proteome</keyword>
<dbReference type="PROSITE" id="PS00615">
    <property type="entry name" value="C_TYPE_LECTIN_1"/>
    <property type="match status" value="1"/>
</dbReference>
<dbReference type="Ensembl" id="ENSSLDT00000021026.1">
    <property type="protein sequence ID" value="ENSSLDP00000020346.1"/>
    <property type="gene ID" value="ENSSLDG00000015921.1"/>
</dbReference>
<dbReference type="InterPro" id="IPR001304">
    <property type="entry name" value="C-type_lectin-like"/>
</dbReference>
<name>A0A3B4XXD9_SERLL</name>
<evidence type="ECO:0000313" key="5">
    <source>
        <dbReference type="Proteomes" id="UP000261360"/>
    </source>
</evidence>
<sequence>MLCWVQVWTLAGPLQNFHRVFPKALLCFLGGTVWVVVLLKYKPLPQPEIQRFGLTTCSDTHFYEYHHFNLSLTWTEAQRYCREKYTDLVTIESTDDLSRLNRPSPSTEWSWIGLNDDPKSWKGVMGNDANSWRWSATGETSETDYQNWYSGQPNDIGNQACLYIYIDGKWLDDPCQSKLSFVCFNGEKMLCLLI</sequence>
<dbReference type="InterPro" id="IPR016186">
    <property type="entry name" value="C-type_lectin-like/link_sf"/>
</dbReference>
<feature type="domain" description="C-type lectin" evidence="3">
    <location>
        <begin position="65"/>
        <end position="184"/>
    </location>
</feature>
<keyword evidence="2" id="KW-0812">Transmembrane</keyword>
<dbReference type="GeneTree" id="ENSGT01140000282638"/>
<dbReference type="PANTHER" id="PTHR45784:SF3">
    <property type="entry name" value="C-TYPE LECTIN DOMAIN FAMILY 4 MEMBER K-LIKE-RELATED"/>
    <property type="match status" value="1"/>
</dbReference>
<dbReference type="Proteomes" id="UP000261360">
    <property type="component" value="Unplaced"/>
</dbReference>
<feature type="transmembrane region" description="Helical" evidence="2">
    <location>
        <begin position="20"/>
        <end position="41"/>
    </location>
</feature>
<dbReference type="PROSITE" id="PS50041">
    <property type="entry name" value="C_TYPE_LECTIN_2"/>
    <property type="match status" value="1"/>
</dbReference>
<proteinExistence type="predicted"/>
<dbReference type="SMART" id="SM00034">
    <property type="entry name" value="CLECT"/>
    <property type="match status" value="1"/>
</dbReference>
<dbReference type="InterPro" id="IPR016187">
    <property type="entry name" value="CTDL_fold"/>
</dbReference>
<keyword evidence="2" id="KW-1133">Transmembrane helix</keyword>
<reference evidence="4" key="2">
    <citation type="submission" date="2025-09" db="UniProtKB">
        <authorList>
            <consortium name="Ensembl"/>
        </authorList>
    </citation>
    <scope>IDENTIFICATION</scope>
</reference>
<evidence type="ECO:0000256" key="2">
    <source>
        <dbReference type="SAM" id="Phobius"/>
    </source>
</evidence>
<dbReference type="PANTHER" id="PTHR45784">
    <property type="entry name" value="C-TYPE LECTIN DOMAIN FAMILY 20 MEMBER A-RELATED"/>
    <property type="match status" value="1"/>
</dbReference>
<keyword evidence="1" id="KW-1015">Disulfide bond</keyword>
<protein>
    <recommendedName>
        <fullName evidence="3">C-type lectin domain-containing protein</fullName>
    </recommendedName>
</protein>
<reference evidence="4" key="1">
    <citation type="submission" date="2025-08" db="UniProtKB">
        <authorList>
            <consortium name="Ensembl"/>
        </authorList>
    </citation>
    <scope>IDENTIFICATION</scope>
</reference>
<dbReference type="CDD" id="cd00037">
    <property type="entry name" value="CLECT"/>
    <property type="match status" value="1"/>
</dbReference>